<dbReference type="Proteomes" id="UP000681035">
    <property type="component" value="Chromosome"/>
</dbReference>
<evidence type="ECO:0000313" key="1">
    <source>
        <dbReference type="EMBL" id="BCK82621.1"/>
    </source>
</evidence>
<dbReference type="Pfam" id="PF09709">
    <property type="entry name" value="Cas_Csd1"/>
    <property type="match status" value="1"/>
</dbReference>
<accession>A0A810QAP0</accession>
<dbReference type="RefSeq" id="WP_213541174.1">
    <property type="nucleotide sequence ID" value="NZ_AP023418.1"/>
</dbReference>
<proteinExistence type="predicted"/>
<reference evidence="1" key="1">
    <citation type="submission" date="2020-09" db="EMBL/GenBank/DDBJ databases">
        <title>New species isolated from human feces.</title>
        <authorList>
            <person name="Kitahara M."/>
            <person name="Shigeno Y."/>
            <person name="Shime M."/>
            <person name="Matsumoto Y."/>
            <person name="Nakamura S."/>
            <person name="Motooka D."/>
            <person name="Fukuoka S."/>
            <person name="Nishikawa H."/>
            <person name="Benno Y."/>
        </authorList>
    </citation>
    <scope>NUCLEOTIDE SEQUENCE</scope>
    <source>
        <strain evidence="1">MM50</strain>
    </source>
</reference>
<dbReference type="InterPro" id="IPR010144">
    <property type="entry name" value="CRISPR-assoc_prot_Csd1-typ"/>
</dbReference>
<protein>
    <submittedName>
        <fullName evidence="1">Type I-C CRISPR-associated protein Cas8c/Csd1</fullName>
    </submittedName>
</protein>
<dbReference type="NCBIfam" id="TIGR01863">
    <property type="entry name" value="cas_Csd1"/>
    <property type="match status" value="1"/>
</dbReference>
<name>A0A810QAP0_9FIRM</name>
<evidence type="ECO:0000313" key="2">
    <source>
        <dbReference type="Proteomes" id="UP000681035"/>
    </source>
</evidence>
<organism evidence="1 2">
    <name type="scientific">Vescimonas coprocola</name>
    <dbReference type="NCBI Taxonomy" id="2714355"/>
    <lineage>
        <taxon>Bacteria</taxon>
        <taxon>Bacillati</taxon>
        <taxon>Bacillota</taxon>
        <taxon>Clostridia</taxon>
        <taxon>Eubacteriales</taxon>
        <taxon>Oscillospiraceae</taxon>
        <taxon>Vescimonas</taxon>
    </lineage>
</organism>
<gene>
    <name evidence="1" type="ORF">MM50RIKEN_23840</name>
</gene>
<dbReference type="EMBL" id="AP023418">
    <property type="protein sequence ID" value="BCK82621.1"/>
    <property type="molecule type" value="Genomic_DNA"/>
</dbReference>
<dbReference type="AlphaFoldDB" id="A0A810QAP0"/>
<sequence length="597" mass="67421">MGLMQQAYDTYCAMESQYAGIYGKAKEPLVPVSHQIVNAELELTLDADGHLLDARSVEAEQAATIIPVTESSSGRTGKAPGAHPLCDQIQFLSPLYPAKYESYLTQLHRWELSPYGHPKLSAIARYVEKGTIAADMAQRGLIALDEKGFPVKEKQIVRWRVETGGENETPACWQDQSLFQAFIDYYASTKSEKPAFCMVTGKNAPPASQHPKKIINLCANAKLISANDTSGFTYRGRFTDDSQAATMSYEASQKIHSALHWLAATQGVFIGGRTFLCWNPQGIEIPKPQAAFLRRGAAKQIKYSDYRKALSETLRGWQETIPRDAGAVVAAFDAATSGRLSLTYYSELPVSDFLERLHDWDALCCWEHSSFGIQSPSLSQIADCAFGTVRISDKQTKLETDERVMRQQVQRLLSCRVDRGKMPADIARAAAAKASNLQIMDTALRETVLFTACAVLRKYKYDWYKEEWSMALEPQKKDVSYQYGRLLAVFEKLERDTYDPNEQREPNAIRMQSVFAKRPLYASRIIWEQLKKAYYPKLKPGARTKYDRIIEQIIQEISSFPQAEQEEALKDTYLFGYYLQRSALYTSGKTENSQEEE</sequence>
<keyword evidence="2" id="KW-1185">Reference proteome</keyword>
<dbReference type="KEGG" id="vcop:MM50RIKEN_23840"/>